<keyword evidence="3" id="KW-1185">Reference proteome</keyword>
<dbReference type="Proteomes" id="UP000659223">
    <property type="component" value="Unassembled WGS sequence"/>
</dbReference>
<comment type="caution">
    <text evidence="2">The sequence shown here is derived from an EMBL/GenBank/DDBJ whole genome shotgun (WGS) entry which is preliminary data.</text>
</comment>
<evidence type="ECO:0000313" key="2">
    <source>
        <dbReference type="EMBL" id="GGX64078.1"/>
    </source>
</evidence>
<accession>A0ABQ2Y4C4</accession>
<organism evidence="2 3">
    <name type="scientific">Streptomyces hiroshimensis</name>
    <dbReference type="NCBI Taxonomy" id="66424"/>
    <lineage>
        <taxon>Bacteria</taxon>
        <taxon>Bacillati</taxon>
        <taxon>Actinomycetota</taxon>
        <taxon>Actinomycetes</taxon>
        <taxon>Kitasatosporales</taxon>
        <taxon>Streptomycetaceae</taxon>
        <taxon>Streptomyces</taxon>
    </lineage>
</organism>
<evidence type="ECO:0000259" key="1">
    <source>
        <dbReference type="Pfam" id="PF19956"/>
    </source>
</evidence>
<dbReference type="Pfam" id="PF19956">
    <property type="entry name" value="EAD2"/>
    <property type="match status" value="1"/>
</dbReference>
<protein>
    <recommendedName>
        <fullName evidence="1">Effector-associated domain-containing protein</fullName>
    </recommendedName>
</protein>
<dbReference type="InterPro" id="IPR045431">
    <property type="entry name" value="EAD2"/>
</dbReference>
<proteinExistence type="predicted"/>
<evidence type="ECO:0000313" key="3">
    <source>
        <dbReference type="Proteomes" id="UP000659223"/>
    </source>
</evidence>
<dbReference type="RefSeq" id="WP_190019966.1">
    <property type="nucleotide sequence ID" value="NZ_BMUT01000001.1"/>
</dbReference>
<dbReference type="EMBL" id="BMUT01000001">
    <property type="protein sequence ID" value="GGX64078.1"/>
    <property type="molecule type" value="Genomic_DNA"/>
</dbReference>
<reference evidence="3" key="1">
    <citation type="journal article" date="2019" name="Int. J. Syst. Evol. Microbiol.">
        <title>The Global Catalogue of Microorganisms (GCM) 10K type strain sequencing project: providing services to taxonomists for standard genome sequencing and annotation.</title>
        <authorList>
            <consortium name="The Broad Institute Genomics Platform"/>
            <consortium name="The Broad Institute Genome Sequencing Center for Infectious Disease"/>
            <person name="Wu L."/>
            <person name="Ma J."/>
        </authorList>
    </citation>
    <scope>NUCLEOTIDE SEQUENCE [LARGE SCALE GENOMIC DNA]</scope>
    <source>
        <strain evidence="3">JCM 4586</strain>
    </source>
</reference>
<gene>
    <name evidence="2" type="ORF">GCM10010324_06120</name>
</gene>
<sequence>MTTPPPERVFALVVGIEQYAAGPSWDLPGPARDALRFRDWLRTRGVPEQNIMLHLAPAAGFTPQVAYERADHASLRHRLVTRLPRLDGDVLWVWWGGHGMLAEDEHIRLFTADATVSDKRNLDLETARRHLASDAVPGLTRQIWVVDACQTFAEEHGHLQALPGEQFPLGKRENVHQQVLMLAADRGQRAANDPARATGLFSAAVLDILQEETDAGEAAGPAKVENLFRRVRERIAELRLAGHTGQLPRIVLHGADRTETVRPEPAAVRPGRVRAHLIDSLLAYPFMADPAQRQIMVRLLDTPAVQTMNRGSDPRSDATAVYLGLRRVPGGLWLLYDAVTLLDPDEELAARLESAVLACIALQESGLR</sequence>
<feature type="domain" description="Effector-associated" evidence="1">
    <location>
        <begin position="279"/>
        <end position="355"/>
    </location>
</feature>
<dbReference type="Gene3D" id="3.40.50.1460">
    <property type="match status" value="1"/>
</dbReference>
<name>A0ABQ2Y4C4_9ACTN</name>